<keyword evidence="2" id="KW-1185">Reference proteome</keyword>
<protein>
    <submittedName>
        <fullName evidence="1">Uncharacterized protein</fullName>
    </submittedName>
</protein>
<reference evidence="1" key="3">
    <citation type="submission" date="2015-04" db="UniProtKB">
        <authorList>
            <consortium name="EnsemblPlants"/>
        </authorList>
    </citation>
    <scope>IDENTIFICATION</scope>
</reference>
<evidence type="ECO:0000313" key="1">
    <source>
        <dbReference type="EnsemblPlants" id="LPERR12G09150.1"/>
    </source>
</evidence>
<dbReference type="Proteomes" id="UP000032180">
    <property type="component" value="Chromosome 12"/>
</dbReference>
<evidence type="ECO:0000313" key="2">
    <source>
        <dbReference type="Proteomes" id="UP000032180"/>
    </source>
</evidence>
<dbReference type="EnsemblPlants" id="LPERR12G09150.1">
    <property type="protein sequence ID" value="LPERR12G09150.1"/>
    <property type="gene ID" value="LPERR12G09150"/>
</dbReference>
<sequence>MRWRWKETRRQRCRRRHIGIVFASSLPSRNPGPIGISWNFILGLYEKKACFIFVDGCSLSIIAGTDHNGDCILI</sequence>
<proteinExistence type="predicted"/>
<dbReference type="AlphaFoldDB" id="A0A0D9XZ20"/>
<reference evidence="2" key="2">
    <citation type="submission" date="2013-12" db="EMBL/GenBank/DDBJ databases">
        <authorList>
            <person name="Yu Y."/>
            <person name="Lee S."/>
            <person name="de Baynast K."/>
            <person name="Wissotski M."/>
            <person name="Liu L."/>
            <person name="Talag J."/>
            <person name="Goicoechea J."/>
            <person name="Angelova A."/>
            <person name="Jetty R."/>
            <person name="Kudrna D."/>
            <person name="Golser W."/>
            <person name="Rivera L."/>
            <person name="Zhang J."/>
            <person name="Wing R."/>
        </authorList>
    </citation>
    <scope>NUCLEOTIDE SEQUENCE</scope>
</reference>
<name>A0A0D9XZ20_9ORYZ</name>
<dbReference type="HOGENOM" id="CLU_2761426_0_0_1"/>
<reference evidence="1 2" key="1">
    <citation type="submission" date="2012-08" db="EMBL/GenBank/DDBJ databases">
        <title>Oryza genome evolution.</title>
        <authorList>
            <person name="Wing R.A."/>
        </authorList>
    </citation>
    <scope>NUCLEOTIDE SEQUENCE</scope>
</reference>
<organism evidence="1 2">
    <name type="scientific">Leersia perrieri</name>
    <dbReference type="NCBI Taxonomy" id="77586"/>
    <lineage>
        <taxon>Eukaryota</taxon>
        <taxon>Viridiplantae</taxon>
        <taxon>Streptophyta</taxon>
        <taxon>Embryophyta</taxon>
        <taxon>Tracheophyta</taxon>
        <taxon>Spermatophyta</taxon>
        <taxon>Magnoliopsida</taxon>
        <taxon>Liliopsida</taxon>
        <taxon>Poales</taxon>
        <taxon>Poaceae</taxon>
        <taxon>BOP clade</taxon>
        <taxon>Oryzoideae</taxon>
        <taxon>Oryzeae</taxon>
        <taxon>Oryzinae</taxon>
        <taxon>Leersia</taxon>
    </lineage>
</organism>
<dbReference type="Gramene" id="LPERR12G09150.1">
    <property type="protein sequence ID" value="LPERR12G09150.1"/>
    <property type="gene ID" value="LPERR12G09150"/>
</dbReference>
<accession>A0A0D9XZ20</accession>